<evidence type="ECO:0000313" key="3">
    <source>
        <dbReference type="Proteomes" id="UP000314294"/>
    </source>
</evidence>
<evidence type="ECO:0000313" key="2">
    <source>
        <dbReference type="EMBL" id="TNN59246.1"/>
    </source>
</evidence>
<dbReference type="Proteomes" id="UP000314294">
    <property type="component" value="Unassembled WGS sequence"/>
</dbReference>
<sequence length="135" mass="14779">MTEGRSDRPADGRSIATRAKEASPDRDDCSACHLLPGVQMLAAPGRGHDFEVSLALSDDYKQSVLSVTVWMIKKEDEDHMSLDLSASPDLKSPYTLTNGNMDTAPTMEPSCTTAPHHTRALWPSSLRITPMMTFT</sequence>
<feature type="compositionally biased region" description="Basic and acidic residues" evidence="1">
    <location>
        <begin position="1"/>
        <end position="11"/>
    </location>
</feature>
<name>A0A4Z2H0G0_9TELE</name>
<dbReference type="EMBL" id="SRLO01000360">
    <property type="protein sequence ID" value="TNN59246.1"/>
    <property type="molecule type" value="Genomic_DNA"/>
</dbReference>
<evidence type="ECO:0000256" key="1">
    <source>
        <dbReference type="SAM" id="MobiDB-lite"/>
    </source>
</evidence>
<reference evidence="2 3" key="1">
    <citation type="submission" date="2019-03" db="EMBL/GenBank/DDBJ databases">
        <title>First draft genome of Liparis tanakae, snailfish: a comprehensive survey of snailfish specific genes.</title>
        <authorList>
            <person name="Kim W."/>
            <person name="Song I."/>
            <person name="Jeong J.-H."/>
            <person name="Kim D."/>
            <person name="Kim S."/>
            <person name="Ryu S."/>
            <person name="Song J.Y."/>
            <person name="Lee S.K."/>
        </authorList>
    </citation>
    <scope>NUCLEOTIDE SEQUENCE [LARGE SCALE GENOMIC DNA]</scope>
    <source>
        <tissue evidence="2">Muscle</tissue>
    </source>
</reference>
<feature type="region of interest" description="Disordered" evidence="1">
    <location>
        <begin position="1"/>
        <end position="28"/>
    </location>
</feature>
<protein>
    <submittedName>
        <fullName evidence="2">Uncharacterized protein</fullName>
    </submittedName>
</protein>
<comment type="caution">
    <text evidence="2">The sequence shown here is derived from an EMBL/GenBank/DDBJ whole genome shotgun (WGS) entry which is preliminary data.</text>
</comment>
<feature type="compositionally biased region" description="Basic and acidic residues" evidence="1">
    <location>
        <begin position="18"/>
        <end position="28"/>
    </location>
</feature>
<accession>A0A4Z2H0G0</accession>
<keyword evidence="3" id="KW-1185">Reference proteome</keyword>
<proteinExistence type="predicted"/>
<dbReference type="AlphaFoldDB" id="A0A4Z2H0G0"/>
<gene>
    <name evidence="2" type="ORF">EYF80_030531</name>
</gene>
<organism evidence="2 3">
    <name type="scientific">Liparis tanakae</name>
    <name type="common">Tanaka's snailfish</name>
    <dbReference type="NCBI Taxonomy" id="230148"/>
    <lineage>
        <taxon>Eukaryota</taxon>
        <taxon>Metazoa</taxon>
        <taxon>Chordata</taxon>
        <taxon>Craniata</taxon>
        <taxon>Vertebrata</taxon>
        <taxon>Euteleostomi</taxon>
        <taxon>Actinopterygii</taxon>
        <taxon>Neopterygii</taxon>
        <taxon>Teleostei</taxon>
        <taxon>Neoteleostei</taxon>
        <taxon>Acanthomorphata</taxon>
        <taxon>Eupercaria</taxon>
        <taxon>Perciformes</taxon>
        <taxon>Cottioidei</taxon>
        <taxon>Cottales</taxon>
        <taxon>Liparidae</taxon>
        <taxon>Liparis</taxon>
    </lineage>
</organism>